<evidence type="ECO:0000256" key="1">
    <source>
        <dbReference type="SAM" id="MobiDB-lite"/>
    </source>
</evidence>
<proteinExistence type="predicted"/>
<dbReference type="Proteomes" id="UP000308197">
    <property type="component" value="Unassembled WGS sequence"/>
</dbReference>
<keyword evidence="3" id="KW-1185">Reference proteome</keyword>
<feature type="region of interest" description="Disordered" evidence="1">
    <location>
        <begin position="145"/>
        <end position="172"/>
    </location>
</feature>
<sequence>MQSENTRASFPVSRQMQIPICGADTPDTSALPRQLSNLPGIEIVRLRVRVMRLPDWNAHTRQHCSRLLVSVFASDPVRARTLCRLPVAGRAAAFPIGPLPGDNRRRQSNRDKHTYVHHRRPFEPPQPAAATSSCPFIRGNPPCACRSPPSGNQPSSQPRWSRPSSMHSLPSAPCSGQRCYATSAHYGCTVRSAPSPDARLIAPHPQNINDPCRSAHTRLSERGNTNAVLFQDGRLVDRSRSSPRGDAVSASATPMDQTPRHAARSARATRQLFCDAARDAGCAARRTPPSSDGDLFVGRLACEGRSGPAPRAGTRPVHTRCNLRSVPPLASSCVRPFRAWISGSASERATRAVGQRRSRQTPGDPGDVRGPLAADDLSSAIPIAQHSLRLPADAH</sequence>
<dbReference type="AlphaFoldDB" id="A0A5C3P1S2"/>
<accession>A0A5C3P1S2</accession>
<feature type="region of interest" description="Disordered" evidence="1">
    <location>
        <begin position="237"/>
        <end position="266"/>
    </location>
</feature>
<evidence type="ECO:0000313" key="3">
    <source>
        <dbReference type="Proteomes" id="UP000308197"/>
    </source>
</evidence>
<protein>
    <submittedName>
        <fullName evidence="2">Uncharacterized protein</fullName>
    </submittedName>
</protein>
<evidence type="ECO:0000313" key="2">
    <source>
        <dbReference type="EMBL" id="TFK79673.1"/>
    </source>
</evidence>
<organism evidence="2 3">
    <name type="scientific">Polyporus arcularius HHB13444</name>
    <dbReference type="NCBI Taxonomy" id="1314778"/>
    <lineage>
        <taxon>Eukaryota</taxon>
        <taxon>Fungi</taxon>
        <taxon>Dikarya</taxon>
        <taxon>Basidiomycota</taxon>
        <taxon>Agaricomycotina</taxon>
        <taxon>Agaricomycetes</taxon>
        <taxon>Polyporales</taxon>
        <taxon>Polyporaceae</taxon>
        <taxon>Polyporus</taxon>
    </lineage>
</organism>
<feature type="compositionally biased region" description="Low complexity" evidence="1">
    <location>
        <begin position="147"/>
        <end position="165"/>
    </location>
</feature>
<feature type="compositionally biased region" description="Basic and acidic residues" evidence="1">
    <location>
        <begin position="102"/>
        <end position="114"/>
    </location>
</feature>
<dbReference type="InParanoid" id="A0A5C3P1S2"/>
<reference evidence="2 3" key="1">
    <citation type="journal article" date="2019" name="Nat. Ecol. Evol.">
        <title>Megaphylogeny resolves global patterns of mushroom evolution.</title>
        <authorList>
            <person name="Varga T."/>
            <person name="Krizsan K."/>
            <person name="Foldi C."/>
            <person name="Dima B."/>
            <person name="Sanchez-Garcia M."/>
            <person name="Sanchez-Ramirez S."/>
            <person name="Szollosi G.J."/>
            <person name="Szarkandi J.G."/>
            <person name="Papp V."/>
            <person name="Albert L."/>
            <person name="Andreopoulos W."/>
            <person name="Angelini C."/>
            <person name="Antonin V."/>
            <person name="Barry K.W."/>
            <person name="Bougher N.L."/>
            <person name="Buchanan P."/>
            <person name="Buyck B."/>
            <person name="Bense V."/>
            <person name="Catcheside P."/>
            <person name="Chovatia M."/>
            <person name="Cooper J."/>
            <person name="Damon W."/>
            <person name="Desjardin D."/>
            <person name="Finy P."/>
            <person name="Geml J."/>
            <person name="Haridas S."/>
            <person name="Hughes K."/>
            <person name="Justo A."/>
            <person name="Karasinski D."/>
            <person name="Kautmanova I."/>
            <person name="Kiss B."/>
            <person name="Kocsube S."/>
            <person name="Kotiranta H."/>
            <person name="LaButti K.M."/>
            <person name="Lechner B.E."/>
            <person name="Liimatainen K."/>
            <person name="Lipzen A."/>
            <person name="Lukacs Z."/>
            <person name="Mihaltcheva S."/>
            <person name="Morgado L.N."/>
            <person name="Niskanen T."/>
            <person name="Noordeloos M.E."/>
            <person name="Ohm R.A."/>
            <person name="Ortiz-Santana B."/>
            <person name="Ovrebo C."/>
            <person name="Racz N."/>
            <person name="Riley R."/>
            <person name="Savchenko A."/>
            <person name="Shiryaev A."/>
            <person name="Soop K."/>
            <person name="Spirin V."/>
            <person name="Szebenyi C."/>
            <person name="Tomsovsky M."/>
            <person name="Tulloss R.E."/>
            <person name="Uehling J."/>
            <person name="Grigoriev I.V."/>
            <person name="Vagvolgyi C."/>
            <person name="Papp T."/>
            <person name="Martin F.M."/>
            <person name="Miettinen O."/>
            <person name="Hibbett D.S."/>
            <person name="Nagy L.G."/>
        </authorList>
    </citation>
    <scope>NUCLEOTIDE SEQUENCE [LARGE SCALE GENOMIC DNA]</scope>
    <source>
        <strain evidence="2 3">HHB13444</strain>
    </source>
</reference>
<feature type="region of interest" description="Disordered" evidence="1">
    <location>
        <begin position="98"/>
        <end position="133"/>
    </location>
</feature>
<gene>
    <name evidence="2" type="ORF">K466DRAFT_7597</name>
</gene>
<name>A0A5C3P1S2_9APHY</name>
<dbReference type="EMBL" id="ML211965">
    <property type="protein sequence ID" value="TFK79673.1"/>
    <property type="molecule type" value="Genomic_DNA"/>
</dbReference>
<feature type="region of interest" description="Disordered" evidence="1">
    <location>
        <begin position="345"/>
        <end position="380"/>
    </location>
</feature>